<name>A0A9P9HM63_FUSSL</name>
<reference evidence="1" key="1">
    <citation type="journal article" date="2021" name="Nat. Commun.">
        <title>Genetic determinants of endophytism in the Arabidopsis root mycobiome.</title>
        <authorList>
            <person name="Mesny F."/>
            <person name="Miyauchi S."/>
            <person name="Thiergart T."/>
            <person name="Pickel B."/>
            <person name="Atanasova L."/>
            <person name="Karlsson M."/>
            <person name="Huettel B."/>
            <person name="Barry K.W."/>
            <person name="Haridas S."/>
            <person name="Chen C."/>
            <person name="Bauer D."/>
            <person name="Andreopoulos W."/>
            <person name="Pangilinan J."/>
            <person name="LaButti K."/>
            <person name="Riley R."/>
            <person name="Lipzen A."/>
            <person name="Clum A."/>
            <person name="Drula E."/>
            <person name="Henrissat B."/>
            <person name="Kohler A."/>
            <person name="Grigoriev I.V."/>
            <person name="Martin F.M."/>
            <person name="Hacquard S."/>
        </authorList>
    </citation>
    <scope>NUCLEOTIDE SEQUENCE</scope>
    <source>
        <strain evidence="1">FSSC 5 MPI-SDFR-AT-0091</strain>
    </source>
</reference>
<evidence type="ECO:0000313" key="2">
    <source>
        <dbReference type="Proteomes" id="UP000736672"/>
    </source>
</evidence>
<comment type="caution">
    <text evidence="1">The sequence shown here is derived from an EMBL/GenBank/DDBJ whole genome shotgun (WGS) entry which is preliminary data.</text>
</comment>
<keyword evidence="2" id="KW-1185">Reference proteome</keyword>
<dbReference type="AlphaFoldDB" id="A0A9P9HM63"/>
<proteinExistence type="predicted"/>
<sequence>MRAELLFISLLACMQHLNIHYSPSWSKSSALDMEMRLFCLPTLLQVAKAYHTRESANQGGHQSASICALLQSAKHRVPDRLRGVEFPSGASSLWMQVETLVEGGCPPSSRLPVTHQWYRISTSGIRHLYPVGMEVNRHSLTRLCNQPSPPMRQSPFDLRLAREGGFGSINSGGSASRRCLFYSTFLVC</sequence>
<protein>
    <submittedName>
        <fullName evidence="1">Uncharacterized protein</fullName>
    </submittedName>
</protein>
<dbReference type="Proteomes" id="UP000736672">
    <property type="component" value="Unassembled WGS sequence"/>
</dbReference>
<gene>
    <name evidence="1" type="ORF">B0J15DRAFT_280227</name>
</gene>
<organism evidence="1 2">
    <name type="scientific">Fusarium solani</name>
    <name type="common">Filamentous fungus</name>
    <dbReference type="NCBI Taxonomy" id="169388"/>
    <lineage>
        <taxon>Eukaryota</taxon>
        <taxon>Fungi</taxon>
        <taxon>Dikarya</taxon>
        <taxon>Ascomycota</taxon>
        <taxon>Pezizomycotina</taxon>
        <taxon>Sordariomycetes</taxon>
        <taxon>Hypocreomycetidae</taxon>
        <taxon>Hypocreales</taxon>
        <taxon>Nectriaceae</taxon>
        <taxon>Fusarium</taxon>
        <taxon>Fusarium solani species complex</taxon>
    </lineage>
</organism>
<accession>A0A9P9HM63</accession>
<dbReference type="EMBL" id="JAGTJS010000008">
    <property type="protein sequence ID" value="KAH7260194.1"/>
    <property type="molecule type" value="Genomic_DNA"/>
</dbReference>
<evidence type="ECO:0000313" key="1">
    <source>
        <dbReference type="EMBL" id="KAH7260194.1"/>
    </source>
</evidence>